<dbReference type="GO" id="GO:0003964">
    <property type="term" value="F:RNA-directed DNA polymerase activity"/>
    <property type="evidence" value="ECO:0007669"/>
    <property type="project" value="UniProtKB-KW"/>
</dbReference>
<keyword evidence="3" id="KW-0548">Nucleotidyltransferase</keyword>
<evidence type="ECO:0000256" key="1">
    <source>
        <dbReference type="SAM" id="MobiDB-lite"/>
    </source>
</evidence>
<feature type="non-terminal residue" evidence="3">
    <location>
        <position position="139"/>
    </location>
</feature>
<feature type="compositionally biased region" description="Basic and acidic residues" evidence="1">
    <location>
        <begin position="119"/>
        <end position="132"/>
    </location>
</feature>
<dbReference type="Pfam" id="PF07727">
    <property type="entry name" value="RVT_2"/>
    <property type="match status" value="1"/>
</dbReference>
<comment type="caution">
    <text evidence="3">The sequence shown here is derived from an EMBL/GenBank/DDBJ whole genome shotgun (WGS) entry which is preliminary data.</text>
</comment>
<sequence length="139" mass="15948">MDVKTAFHNGPLKEEVYVAQPDWFVDPDHPEKVYRLRKALYGLKQAPRHEKFLSMVESEKGKVVFDDLSIVESEKGNAKLMVSDEMVDYVLEKYGNKLKCEDEIVDVILEDLRIKYEKDDKGKGKVDDKGNGKVDGLQN</sequence>
<gene>
    <name evidence="3" type="ORF">Tci_669616</name>
</gene>
<accession>A0A699KJ73</accession>
<feature type="domain" description="Reverse transcriptase Ty1/copia-type" evidence="2">
    <location>
        <begin position="1"/>
        <end position="49"/>
    </location>
</feature>
<keyword evidence="3" id="KW-0695">RNA-directed DNA polymerase</keyword>
<proteinExistence type="predicted"/>
<organism evidence="3">
    <name type="scientific">Tanacetum cinerariifolium</name>
    <name type="common">Dalmatian daisy</name>
    <name type="synonym">Chrysanthemum cinerariifolium</name>
    <dbReference type="NCBI Taxonomy" id="118510"/>
    <lineage>
        <taxon>Eukaryota</taxon>
        <taxon>Viridiplantae</taxon>
        <taxon>Streptophyta</taxon>
        <taxon>Embryophyta</taxon>
        <taxon>Tracheophyta</taxon>
        <taxon>Spermatophyta</taxon>
        <taxon>Magnoliopsida</taxon>
        <taxon>eudicotyledons</taxon>
        <taxon>Gunneridae</taxon>
        <taxon>Pentapetalae</taxon>
        <taxon>asterids</taxon>
        <taxon>campanulids</taxon>
        <taxon>Asterales</taxon>
        <taxon>Asteraceae</taxon>
        <taxon>Asteroideae</taxon>
        <taxon>Anthemideae</taxon>
        <taxon>Anthemidinae</taxon>
        <taxon>Tanacetum</taxon>
    </lineage>
</organism>
<dbReference type="AlphaFoldDB" id="A0A699KJ73"/>
<name>A0A699KJ73_TANCI</name>
<evidence type="ECO:0000313" key="3">
    <source>
        <dbReference type="EMBL" id="GFA97644.1"/>
    </source>
</evidence>
<protein>
    <submittedName>
        <fullName evidence="3">Putative RNA-directed DNA polymerase</fullName>
    </submittedName>
</protein>
<keyword evidence="3" id="KW-0808">Transferase</keyword>
<reference evidence="3" key="1">
    <citation type="journal article" date="2019" name="Sci. Rep.">
        <title>Draft genome of Tanacetum cinerariifolium, the natural source of mosquito coil.</title>
        <authorList>
            <person name="Yamashiro T."/>
            <person name="Shiraishi A."/>
            <person name="Satake H."/>
            <person name="Nakayama K."/>
        </authorList>
    </citation>
    <scope>NUCLEOTIDE SEQUENCE</scope>
</reference>
<dbReference type="EMBL" id="BKCJ010525868">
    <property type="protein sequence ID" value="GFA97644.1"/>
    <property type="molecule type" value="Genomic_DNA"/>
</dbReference>
<feature type="region of interest" description="Disordered" evidence="1">
    <location>
        <begin position="119"/>
        <end position="139"/>
    </location>
</feature>
<evidence type="ECO:0000259" key="2">
    <source>
        <dbReference type="Pfam" id="PF07727"/>
    </source>
</evidence>
<dbReference type="InterPro" id="IPR013103">
    <property type="entry name" value="RVT_2"/>
</dbReference>